<dbReference type="Proteomes" id="UP000019116">
    <property type="component" value="Chromosome 6A"/>
</dbReference>
<dbReference type="PANTHER" id="PTHR47074">
    <property type="entry name" value="BNAC02G40300D PROTEIN"/>
    <property type="match status" value="1"/>
</dbReference>
<dbReference type="AlphaFoldDB" id="A0A3B6NJQ8"/>
<dbReference type="EnsemblPlants" id="TraesCS6A02G040000.1">
    <property type="protein sequence ID" value="TraesCS6A02G040000.1"/>
    <property type="gene ID" value="TraesCS6A02G040000"/>
</dbReference>
<dbReference type="OrthoDB" id="694800at2759"/>
<dbReference type="Pfam" id="PF13456">
    <property type="entry name" value="RVT_3"/>
    <property type="match status" value="1"/>
</dbReference>
<evidence type="ECO:0000259" key="1">
    <source>
        <dbReference type="Pfam" id="PF13456"/>
    </source>
</evidence>
<dbReference type="InterPro" id="IPR002156">
    <property type="entry name" value="RNaseH_domain"/>
</dbReference>
<reference evidence="2" key="2">
    <citation type="submission" date="2018-10" db="UniProtKB">
        <authorList>
            <consortium name="EnsemblPlants"/>
        </authorList>
    </citation>
    <scope>IDENTIFICATION</scope>
</reference>
<dbReference type="InterPro" id="IPR052929">
    <property type="entry name" value="RNase_H-like_EbsB-rel"/>
</dbReference>
<name>A0A3B6NJQ8_WHEAT</name>
<dbReference type="InterPro" id="IPR036397">
    <property type="entry name" value="RNaseH_sf"/>
</dbReference>
<dbReference type="Gramene" id="TraesCLE_scaffold_011917_01G000100.1">
    <property type="protein sequence ID" value="TraesCLE_scaffold_011917_01G000100.1"/>
    <property type="gene ID" value="TraesCLE_scaffold_011917_01G000100"/>
</dbReference>
<organism evidence="2">
    <name type="scientific">Triticum aestivum</name>
    <name type="common">Wheat</name>
    <dbReference type="NCBI Taxonomy" id="4565"/>
    <lineage>
        <taxon>Eukaryota</taxon>
        <taxon>Viridiplantae</taxon>
        <taxon>Streptophyta</taxon>
        <taxon>Embryophyta</taxon>
        <taxon>Tracheophyta</taxon>
        <taxon>Spermatophyta</taxon>
        <taxon>Magnoliopsida</taxon>
        <taxon>Liliopsida</taxon>
        <taxon>Poales</taxon>
        <taxon>Poaceae</taxon>
        <taxon>BOP clade</taxon>
        <taxon>Pooideae</taxon>
        <taxon>Triticodae</taxon>
        <taxon>Triticeae</taxon>
        <taxon>Triticinae</taxon>
        <taxon>Triticum</taxon>
    </lineage>
</organism>
<dbReference type="GO" id="GO:0004523">
    <property type="term" value="F:RNA-DNA hybrid ribonuclease activity"/>
    <property type="evidence" value="ECO:0007669"/>
    <property type="project" value="InterPro"/>
</dbReference>
<evidence type="ECO:0000313" key="3">
    <source>
        <dbReference type="Proteomes" id="UP000019116"/>
    </source>
</evidence>
<dbReference type="STRING" id="4565.A0A3B6NJQ8"/>
<dbReference type="InterPro" id="IPR044730">
    <property type="entry name" value="RNase_H-like_dom_plant"/>
</dbReference>
<protein>
    <recommendedName>
        <fullName evidence="1">RNase H type-1 domain-containing protein</fullName>
    </recommendedName>
</protein>
<dbReference type="Gramene" id="TraesCS6A03G0089800.1">
    <property type="protein sequence ID" value="TraesCS6A03G0089800.1.CDS"/>
    <property type="gene ID" value="TraesCS6A03G0089800"/>
</dbReference>
<sequence>MAEALALKFGLTLAQWAGCNRLIINSDKLEGIDTMNDGGQSAGAAAAIFDDCFHYACDFVIPRFEHCNREANKVAHELARLARFSSTSDWFEEPLNEIVMILTNDLLLITNE</sequence>
<proteinExistence type="predicted"/>
<dbReference type="Gramene" id="TraesCS6A02G040000.1">
    <property type="protein sequence ID" value="TraesCS6A02G040000.1"/>
    <property type="gene ID" value="TraesCS6A02G040000"/>
</dbReference>
<dbReference type="PANTHER" id="PTHR47074:SF47">
    <property type="entry name" value="RNASE H TYPE-1 DOMAIN-CONTAINING PROTEIN"/>
    <property type="match status" value="1"/>
</dbReference>
<keyword evidence="3" id="KW-1185">Reference proteome</keyword>
<accession>A0A3B6NJQ8</accession>
<dbReference type="Gene3D" id="3.30.420.10">
    <property type="entry name" value="Ribonuclease H-like superfamily/Ribonuclease H"/>
    <property type="match status" value="1"/>
</dbReference>
<dbReference type="CDD" id="cd06222">
    <property type="entry name" value="RNase_H_like"/>
    <property type="match status" value="1"/>
</dbReference>
<dbReference type="GO" id="GO:0003676">
    <property type="term" value="F:nucleic acid binding"/>
    <property type="evidence" value="ECO:0007669"/>
    <property type="project" value="InterPro"/>
</dbReference>
<reference evidence="2" key="1">
    <citation type="submission" date="2018-08" db="EMBL/GenBank/DDBJ databases">
        <authorList>
            <person name="Rossello M."/>
        </authorList>
    </citation>
    <scope>NUCLEOTIDE SEQUENCE [LARGE SCALE GENOMIC DNA]</scope>
    <source>
        <strain evidence="2">cv. Chinese Spring</strain>
    </source>
</reference>
<evidence type="ECO:0000313" key="2">
    <source>
        <dbReference type="EnsemblPlants" id="TraesCS6A02G040000.1"/>
    </source>
</evidence>
<feature type="domain" description="RNase H type-1" evidence="1">
    <location>
        <begin position="1"/>
        <end position="81"/>
    </location>
</feature>